<evidence type="ECO:0000256" key="6">
    <source>
        <dbReference type="ARBA" id="ARBA00023098"/>
    </source>
</evidence>
<dbReference type="GeneID" id="9683328"/>
<evidence type="ECO:0000256" key="5">
    <source>
        <dbReference type="ARBA" id="ARBA00022990"/>
    </source>
</evidence>
<gene>
    <name evidence="9" type="ORF">MICPUCDRAFT_57568</name>
</gene>
<accession>C1MR88</accession>
<dbReference type="AlphaFoldDB" id="C1MR88"/>
<dbReference type="PANTHER" id="PTHR43149">
    <property type="entry name" value="ENOYL-COA HYDRATASE"/>
    <property type="match status" value="1"/>
</dbReference>
<keyword evidence="7" id="KW-0576">Peroxisome</keyword>
<evidence type="ECO:0000256" key="4">
    <source>
        <dbReference type="ARBA" id="ARBA00022832"/>
    </source>
</evidence>
<keyword evidence="5" id="KW-0007">Acetylation</keyword>
<dbReference type="RefSeq" id="XP_003058260.1">
    <property type="nucleotide sequence ID" value="XM_003058214.1"/>
</dbReference>
<evidence type="ECO:0000256" key="3">
    <source>
        <dbReference type="ARBA" id="ARBA00005254"/>
    </source>
</evidence>
<proteinExistence type="inferred from homology"/>
<dbReference type="UniPathway" id="UPA00659"/>
<dbReference type="GO" id="GO:0005777">
    <property type="term" value="C:peroxisome"/>
    <property type="evidence" value="ECO:0007669"/>
    <property type="project" value="UniProtKB-SubCell"/>
</dbReference>
<comment type="subcellular location">
    <subcellularLocation>
        <location evidence="1">Peroxisome</location>
    </subcellularLocation>
</comment>
<dbReference type="eggNOG" id="KOG1681">
    <property type="taxonomic scope" value="Eukaryota"/>
</dbReference>
<dbReference type="InterPro" id="IPR014748">
    <property type="entry name" value="Enoyl-CoA_hydra_C"/>
</dbReference>
<dbReference type="OrthoDB" id="14970at2759"/>
<dbReference type="GO" id="GO:0051750">
    <property type="term" value="F:delta(3,5)-delta(2,4)-dienoyl-CoA isomerase activity"/>
    <property type="evidence" value="ECO:0007669"/>
    <property type="project" value="TreeGrafter"/>
</dbReference>
<dbReference type="Gene3D" id="3.90.226.10">
    <property type="entry name" value="2-enoyl-CoA Hydratase, Chain A, domain 1"/>
    <property type="match status" value="1"/>
</dbReference>
<comment type="similarity">
    <text evidence="3">Belongs to the enoyl-CoA hydratase/isomerase family.</text>
</comment>
<dbReference type="STRING" id="564608.C1MR88"/>
<dbReference type="FunFam" id="3.90.226.10:FF:000024">
    <property type="entry name" value="Delta3,5-delta2,4-dienoyl-CoA isomerase"/>
    <property type="match status" value="1"/>
</dbReference>
<evidence type="ECO:0000256" key="8">
    <source>
        <dbReference type="ARBA" id="ARBA00023235"/>
    </source>
</evidence>
<dbReference type="GO" id="GO:0006635">
    <property type="term" value="P:fatty acid beta-oxidation"/>
    <property type="evidence" value="ECO:0007669"/>
    <property type="project" value="UniProtKB-UniPathway"/>
</dbReference>
<comment type="pathway">
    <text evidence="2">Lipid metabolism; fatty acid beta-oxidation.</text>
</comment>
<keyword evidence="6" id="KW-0443">Lipid metabolism</keyword>
<organism evidence="10">
    <name type="scientific">Micromonas pusilla (strain CCMP1545)</name>
    <name type="common">Picoplanktonic green alga</name>
    <dbReference type="NCBI Taxonomy" id="564608"/>
    <lineage>
        <taxon>Eukaryota</taxon>
        <taxon>Viridiplantae</taxon>
        <taxon>Chlorophyta</taxon>
        <taxon>Mamiellophyceae</taxon>
        <taxon>Mamiellales</taxon>
        <taxon>Mamiellaceae</taxon>
        <taxon>Micromonas</taxon>
    </lineage>
</organism>
<dbReference type="InterPro" id="IPR029045">
    <property type="entry name" value="ClpP/crotonase-like_dom_sf"/>
</dbReference>
<dbReference type="NCBIfam" id="NF004794">
    <property type="entry name" value="PRK06142.1"/>
    <property type="match status" value="1"/>
</dbReference>
<dbReference type="InterPro" id="IPR001753">
    <property type="entry name" value="Enoyl-CoA_hydra/iso"/>
</dbReference>
<dbReference type="FunFam" id="1.10.12.10:FF:000004">
    <property type="entry name" value="Delta3,5-delta2,4-dienoyl-CoA isomerase"/>
    <property type="match status" value="1"/>
</dbReference>
<dbReference type="InterPro" id="IPR045002">
    <property type="entry name" value="Ech1-like"/>
</dbReference>
<dbReference type="KEGG" id="mpp:MICPUCDRAFT_57568"/>
<dbReference type="Gene3D" id="1.10.12.10">
    <property type="entry name" value="Lyase 2-enoyl-coa Hydratase, Chain A, domain 2"/>
    <property type="match status" value="1"/>
</dbReference>
<evidence type="ECO:0000256" key="1">
    <source>
        <dbReference type="ARBA" id="ARBA00004275"/>
    </source>
</evidence>
<evidence type="ECO:0000256" key="2">
    <source>
        <dbReference type="ARBA" id="ARBA00005005"/>
    </source>
</evidence>
<dbReference type="CDD" id="cd06558">
    <property type="entry name" value="crotonase-like"/>
    <property type="match status" value="1"/>
</dbReference>
<dbReference type="EMBL" id="GG663738">
    <property type="protein sequence ID" value="EEH58211.1"/>
    <property type="molecule type" value="Genomic_DNA"/>
</dbReference>
<evidence type="ECO:0000256" key="7">
    <source>
        <dbReference type="ARBA" id="ARBA00023140"/>
    </source>
</evidence>
<evidence type="ECO:0000313" key="10">
    <source>
        <dbReference type="Proteomes" id="UP000001876"/>
    </source>
</evidence>
<dbReference type="SUPFAM" id="SSF52096">
    <property type="entry name" value="ClpP/crotonase"/>
    <property type="match status" value="1"/>
</dbReference>
<reference evidence="9 10" key="1">
    <citation type="journal article" date="2009" name="Science">
        <title>Green evolution and dynamic adaptations revealed by genomes of the marine picoeukaryotes Micromonas.</title>
        <authorList>
            <person name="Worden A.Z."/>
            <person name="Lee J.H."/>
            <person name="Mock T."/>
            <person name="Rouze P."/>
            <person name="Simmons M.P."/>
            <person name="Aerts A.L."/>
            <person name="Allen A.E."/>
            <person name="Cuvelier M.L."/>
            <person name="Derelle E."/>
            <person name="Everett M.V."/>
            <person name="Foulon E."/>
            <person name="Grimwood J."/>
            <person name="Gundlach H."/>
            <person name="Henrissat B."/>
            <person name="Napoli C."/>
            <person name="McDonald S.M."/>
            <person name="Parker M.S."/>
            <person name="Rombauts S."/>
            <person name="Salamov A."/>
            <person name="Von Dassow P."/>
            <person name="Badger J.H."/>
            <person name="Coutinho P.M."/>
            <person name="Demir E."/>
            <person name="Dubchak I."/>
            <person name="Gentemann C."/>
            <person name="Eikrem W."/>
            <person name="Gready J.E."/>
            <person name="John U."/>
            <person name="Lanier W."/>
            <person name="Lindquist E.A."/>
            <person name="Lucas S."/>
            <person name="Mayer K.F."/>
            <person name="Moreau H."/>
            <person name="Not F."/>
            <person name="Otillar R."/>
            <person name="Panaud O."/>
            <person name="Pangilinan J."/>
            <person name="Paulsen I."/>
            <person name="Piegu B."/>
            <person name="Poliakov A."/>
            <person name="Robbens S."/>
            <person name="Schmutz J."/>
            <person name="Toulza E."/>
            <person name="Wyss T."/>
            <person name="Zelensky A."/>
            <person name="Zhou K."/>
            <person name="Armbrust E.V."/>
            <person name="Bhattacharya D."/>
            <person name="Goodenough U.W."/>
            <person name="Van de Peer Y."/>
            <person name="Grigoriev I.V."/>
        </authorList>
    </citation>
    <scope>NUCLEOTIDE SEQUENCE [LARGE SCALE GENOMIC DNA]</scope>
    <source>
        <strain evidence="9 10">CCMP1545</strain>
    </source>
</reference>
<dbReference type="Pfam" id="PF00378">
    <property type="entry name" value="ECH_1"/>
    <property type="match status" value="1"/>
</dbReference>
<evidence type="ECO:0000313" key="9">
    <source>
        <dbReference type="EMBL" id="EEH58211.1"/>
    </source>
</evidence>
<keyword evidence="4" id="KW-0276">Fatty acid metabolism</keyword>
<dbReference type="OMA" id="QYVAHVE"/>
<sequence length="283" mass="30142">MTAPPAFKTLIVGVNAATHVGTLALNRPSKSNAIDGDMWREVPEAMRWLDENEHVRCVLLTGEGKNFCAGIDVSTPESLSSQLGQSNAMKGACAGRKAEALYRHIRRLQDSFTSVERCRVPVICAIQGACFGGGVDLVTACDVRFSTRDARFCVKEVDLAITADIGTLQRLPTIVGHGVATELALTAREISGEEAERVGLVTRAFADAGELSRGASAAAIAVAAKSPLAVQGTKAAMLHARDHSVNEGLEHVAVMNSARLTSEDLTEAMSAKFQRRKPIFAKL</sequence>
<protein>
    <submittedName>
        <fullName evidence="9">Predicted protein</fullName>
    </submittedName>
</protein>
<name>C1MR88_MICPC</name>
<keyword evidence="10" id="KW-1185">Reference proteome</keyword>
<dbReference type="Proteomes" id="UP000001876">
    <property type="component" value="Unassembled WGS sequence"/>
</dbReference>
<keyword evidence="8" id="KW-0413">Isomerase</keyword>
<dbReference type="PANTHER" id="PTHR43149:SF1">
    <property type="entry name" value="DELTA(3,5)-DELTA(2,4)-DIENOYL-COA ISOMERASE, MITOCHONDRIAL"/>
    <property type="match status" value="1"/>
</dbReference>